<dbReference type="GO" id="GO:0032584">
    <property type="term" value="C:growth cone membrane"/>
    <property type="evidence" value="ECO:0007669"/>
    <property type="project" value="TreeGrafter"/>
</dbReference>
<dbReference type="GO" id="GO:0007268">
    <property type="term" value="P:chemical synaptic transmission"/>
    <property type="evidence" value="ECO:0007669"/>
    <property type="project" value="TreeGrafter"/>
</dbReference>
<evidence type="ECO:0000259" key="3">
    <source>
        <dbReference type="Pfam" id="PF20652"/>
    </source>
</evidence>
<dbReference type="GO" id="GO:0015031">
    <property type="term" value="P:protein transport"/>
    <property type="evidence" value="ECO:0007669"/>
    <property type="project" value="UniProtKB-KW"/>
</dbReference>
<accession>A0A9J7DQG4</accession>
<evidence type="ECO:0000256" key="1">
    <source>
        <dbReference type="RuleBase" id="RU367079"/>
    </source>
</evidence>
<dbReference type="GO" id="GO:0006893">
    <property type="term" value="P:Golgi to plasma membrane transport"/>
    <property type="evidence" value="ECO:0007669"/>
    <property type="project" value="TreeGrafter"/>
</dbReference>
<gene>
    <name evidence="5" type="primary">LOC111349334</name>
</gene>
<comment type="similarity">
    <text evidence="1">Belongs to the SEC8 family.</text>
</comment>
<feature type="signal peptide" evidence="2">
    <location>
        <begin position="1"/>
        <end position="20"/>
    </location>
</feature>
<dbReference type="InterPro" id="IPR039682">
    <property type="entry name" value="Sec8/EXOC4"/>
</dbReference>
<keyword evidence="4" id="KW-1185">Reference proteome</keyword>
<keyword evidence="2" id="KW-0732">Signal</keyword>
<keyword evidence="1" id="KW-0653">Protein transport</keyword>
<feature type="domain" description="Exocyst complex component Sec8 middle helical bundle" evidence="3">
    <location>
        <begin position="190"/>
        <end position="372"/>
    </location>
</feature>
<dbReference type="RefSeq" id="XP_022816196.1">
    <property type="nucleotide sequence ID" value="XM_022960428.1"/>
</dbReference>
<comment type="function">
    <text evidence="1">Component of the exocyst complex involved in the docking of exocytic vesicles with fusion sites on the plasma membrane.</text>
</comment>
<dbReference type="GO" id="GO:0090522">
    <property type="term" value="P:vesicle tethering involved in exocytosis"/>
    <property type="evidence" value="ECO:0007669"/>
    <property type="project" value="UniProtKB-UniRule"/>
</dbReference>
<feature type="chain" id="PRO_5039933426" description="Exocyst complex component Sec8" evidence="2">
    <location>
        <begin position="21"/>
        <end position="844"/>
    </location>
</feature>
<name>A0A9J7DQG4_SPOLT</name>
<dbReference type="PANTHER" id="PTHR14146:SF0">
    <property type="entry name" value="EXOCYST COMPLEX COMPONENT 4"/>
    <property type="match status" value="1"/>
</dbReference>
<reference evidence="5" key="1">
    <citation type="submission" date="2025-08" db="UniProtKB">
        <authorList>
            <consortium name="RefSeq"/>
        </authorList>
    </citation>
    <scope>IDENTIFICATION</scope>
    <source>
        <strain evidence="5">Ishihara</strain>
        <tissue evidence="5">Whole body</tissue>
    </source>
</reference>
<sequence length="844" mass="91988">MVHIFCNSLILQKFSSVVSALTVWGQHCDAVVARLGACRGLLRLRRDDLKRLWADARTHHYALQMLTDIERVVVSERAAREALAAGRVLAAASTLHAALLTAHSTLSHVHALHATRQHLQLKKQELVDVIVRRLSDAVYRDERAPLTRRVSARRRTALLLAELTKSEEVTDAYLQEVTPEFEASLSEEDKTFETTVMISLEALGVLEQLKEATEKFKVQIQNELLEVIDSVSRRIIEEGEVEADADVEEEGEIPDSEGVTETGRPLARLVTSLSEEFRACATRNKRLLQLWRASLQKYHVPDSCLHTEQHYWSAVQQVLQLLLTEYLDIESVNLAAQRSVSTAVTDTTELRLADYFAKKRPQRRRPKLFKLSGPPAVSPALSARRHKYPLVCRPEPAHLHAVLPALQPLCAYIEPLTGGGECSLRAFLSDYVQTGESERLARVARAAIDDIMRAPAVWRERAAPPDTGLKAGPRHSMIFSCAGAAWRCVADTARAARRCAACGGGAALHAALRATAAAAAALAAHARAAHARMCPATTSHGVSRAQRWLADDDIVRFLMSLNNWTAVIHPDARLSAEDLEQAYEREAEILGSSLGDGAVTRKEIIPDINTLADIAVLCETLDWLSANIKSLPSMLGGPGGLNKLPEKFLSDISANVKQLDEMSHKCLLFLHLELRIECFHYLGQEERGEGAGAADEAGAGGAAQLAQALLGFHELAAGVLAPRRLAYVLGGLGAMMSAGVVWRWQGAAGGAGAGAARLATLRHALAALGLPHSGLHRAHAYLHLLSCSPNEIITSVREKGAQFTELEYLNAFKVIETRRGISPADMKMHLKQLSAALGHVGVTV</sequence>
<dbReference type="GeneID" id="111349334"/>
<dbReference type="Proteomes" id="UP000301870">
    <property type="component" value="Chromosome 9"/>
</dbReference>
<proteinExistence type="inferred from homology"/>
<dbReference type="KEGG" id="sliu:111349334"/>
<dbReference type="PANTHER" id="PTHR14146">
    <property type="entry name" value="EXOCYST COMPLEX COMPONENT 4"/>
    <property type="match status" value="1"/>
</dbReference>
<dbReference type="Pfam" id="PF20652">
    <property type="entry name" value="Sec8_C"/>
    <property type="match status" value="1"/>
</dbReference>
<evidence type="ECO:0000256" key="2">
    <source>
        <dbReference type="SAM" id="SignalP"/>
    </source>
</evidence>
<keyword evidence="1" id="KW-0813">Transport</keyword>
<dbReference type="CTD" id="40712"/>
<dbReference type="AlphaFoldDB" id="A0A9J7DQG4"/>
<keyword evidence="1" id="KW-0268">Exocytosis</keyword>
<protein>
    <recommendedName>
        <fullName evidence="1">Exocyst complex component Sec8</fullName>
    </recommendedName>
</protein>
<evidence type="ECO:0000313" key="5">
    <source>
        <dbReference type="RefSeq" id="XP_022816196.1"/>
    </source>
</evidence>
<dbReference type="GO" id="GO:0045202">
    <property type="term" value="C:synapse"/>
    <property type="evidence" value="ECO:0007669"/>
    <property type="project" value="TreeGrafter"/>
</dbReference>
<dbReference type="InterPro" id="IPR048630">
    <property type="entry name" value="Sec8_M"/>
</dbReference>
<dbReference type="OrthoDB" id="272977at2759"/>
<organism evidence="4 5">
    <name type="scientific">Spodoptera litura</name>
    <name type="common">Asian cotton leafworm</name>
    <dbReference type="NCBI Taxonomy" id="69820"/>
    <lineage>
        <taxon>Eukaryota</taxon>
        <taxon>Metazoa</taxon>
        <taxon>Ecdysozoa</taxon>
        <taxon>Arthropoda</taxon>
        <taxon>Hexapoda</taxon>
        <taxon>Insecta</taxon>
        <taxon>Pterygota</taxon>
        <taxon>Neoptera</taxon>
        <taxon>Endopterygota</taxon>
        <taxon>Lepidoptera</taxon>
        <taxon>Glossata</taxon>
        <taxon>Ditrysia</taxon>
        <taxon>Noctuoidea</taxon>
        <taxon>Noctuidae</taxon>
        <taxon>Amphipyrinae</taxon>
        <taxon>Spodoptera</taxon>
    </lineage>
</organism>
<evidence type="ECO:0000313" key="4">
    <source>
        <dbReference type="Proteomes" id="UP000301870"/>
    </source>
</evidence>
<dbReference type="GO" id="GO:0000145">
    <property type="term" value="C:exocyst"/>
    <property type="evidence" value="ECO:0007669"/>
    <property type="project" value="UniProtKB-UniRule"/>
</dbReference>
<dbReference type="GO" id="GO:0006612">
    <property type="term" value="P:protein targeting to membrane"/>
    <property type="evidence" value="ECO:0007669"/>
    <property type="project" value="UniProtKB-UniRule"/>
</dbReference>